<evidence type="ECO:0000256" key="6">
    <source>
        <dbReference type="ARBA" id="ARBA00023004"/>
    </source>
</evidence>
<evidence type="ECO:0000256" key="8">
    <source>
        <dbReference type="RuleBase" id="RU003688"/>
    </source>
</evidence>
<evidence type="ECO:0000256" key="2">
    <source>
        <dbReference type="ARBA" id="ARBA00005504"/>
    </source>
</evidence>
<keyword evidence="6 8" id="KW-0408">Iron</keyword>
<dbReference type="RefSeq" id="WP_099910109.1">
    <property type="nucleotide sequence ID" value="NZ_AWWI01000047.1"/>
</dbReference>
<dbReference type="GO" id="GO:0016628">
    <property type="term" value="F:oxidoreductase activity, acting on the CH-CH group of donors, NAD or NADP as acceptor"/>
    <property type="evidence" value="ECO:0007669"/>
    <property type="project" value="InterPro"/>
</dbReference>
<dbReference type="PANTHER" id="PTHR42864:SF2">
    <property type="entry name" value="LIGHT-INDEPENDENT PROTOCHLOROPHYLLIDE REDUCTASE IRON-SULFUR ATP-BINDING PROTEIN"/>
    <property type="match status" value="1"/>
</dbReference>
<evidence type="ECO:0000256" key="7">
    <source>
        <dbReference type="ARBA" id="ARBA00023014"/>
    </source>
</evidence>
<name>A0A2G8RHZ5_9RHOB</name>
<gene>
    <name evidence="9" type="ORF">P775_06180</name>
</gene>
<dbReference type="OrthoDB" id="9778641at2"/>
<dbReference type="PROSITE" id="PS00692">
    <property type="entry name" value="NIFH_FRXC_2"/>
    <property type="match status" value="1"/>
</dbReference>
<dbReference type="CDD" id="cd02033">
    <property type="entry name" value="BchX"/>
    <property type="match status" value="1"/>
</dbReference>
<dbReference type="GO" id="GO:0005524">
    <property type="term" value="F:ATP binding"/>
    <property type="evidence" value="ECO:0007669"/>
    <property type="project" value="UniProtKB-KW"/>
</dbReference>
<evidence type="ECO:0000256" key="4">
    <source>
        <dbReference type="ARBA" id="ARBA00022741"/>
    </source>
</evidence>
<keyword evidence="8" id="KW-0560">Oxidoreductase</keyword>
<dbReference type="InterPro" id="IPR030655">
    <property type="entry name" value="NifH/chlL_CS"/>
</dbReference>
<sequence>MKDEVTSRAVGHDVPNLKDFDQRLRDEANEDLADILPTEATKKTQIIAIYGKGGIGKSFTLANLSHMMAEQGKRVLLIGCDPKSDTTSLLFGGKACPTIIETSTRKKLAGEEVKIGDVCFKRGGVFAMELGGPEVGRGCGGRGIIHGFELLEKLGFHDWDFDYVLLDFLGDVVCGGFGLPIARDMAQKVILVASNDLQSLYVANNVCSAVEYFRKLGGNVGVAGLVINKDDHSGEAQAFAKAVKIPVLAAIPQDDDLRKKSANYQIVGTMKSQWGPLFAELAEAVGIAPPVKPAPLDQDGLLGLFDAKDTGGDYQLVPATAEDMRGKNAMPQASLEVVYDDA</sequence>
<comment type="similarity">
    <text evidence="2 8">Belongs to the NifH/BchL/ChlL family.</text>
</comment>
<keyword evidence="4 8" id="KW-0547">Nucleotide-binding</keyword>
<keyword evidence="3 8" id="KW-0479">Metal-binding</keyword>
<dbReference type="AlphaFoldDB" id="A0A2G8RHZ5"/>
<dbReference type="InterPro" id="IPR010246">
    <property type="entry name" value="BchX"/>
</dbReference>
<evidence type="ECO:0000256" key="1">
    <source>
        <dbReference type="ARBA" id="ARBA00001966"/>
    </source>
</evidence>
<dbReference type="InterPro" id="IPR027417">
    <property type="entry name" value="P-loop_NTPase"/>
</dbReference>
<dbReference type="NCBIfam" id="TIGR02016">
    <property type="entry name" value="BchX"/>
    <property type="match status" value="1"/>
</dbReference>
<dbReference type="PROSITE" id="PS00746">
    <property type="entry name" value="NIFH_FRXC_1"/>
    <property type="match status" value="1"/>
</dbReference>
<dbReference type="Proteomes" id="UP000231259">
    <property type="component" value="Unassembled WGS sequence"/>
</dbReference>
<dbReference type="GO" id="GO:0046872">
    <property type="term" value="F:metal ion binding"/>
    <property type="evidence" value="ECO:0007669"/>
    <property type="project" value="UniProtKB-KW"/>
</dbReference>
<protein>
    <submittedName>
        <fullName evidence="9">Chitin-binding protein</fullName>
    </submittedName>
</protein>
<dbReference type="GO" id="GO:0015979">
    <property type="term" value="P:photosynthesis"/>
    <property type="evidence" value="ECO:0007669"/>
    <property type="project" value="InterPro"/>
</dbReference>
<dbReference type="GO" id="GO:0030494">
    <property type="term" value="P:bacteriochlorophyll biosynthetic process"/>
    <property type="evidence" value="ECO:0007669"/>
    <property type="project" value="InterPro"/>
</dbReference>
<dbReference type="InterPro" id="IPR000392">
    <property type="entry name" value="NifH/frxC"/>
</dbReference>
<dbReference type="PRINTS" id="PR00091">
    <property type="entry name" value="NITROGNASEII"/>
</dbReference>
<keyword evidence="10" id="KW-1185">Reference proteome</keyword>
<accession>A0A2G8RHZ5</accession>
<proteinExistence type="inferred from homology"/>
<comment type="caution">
    <text evidence="9">The sequence shown here is derived from an EMBL/GenBank/DDBJ whole genome shotgun (WGS) entry which is preliminary data.</text>
</comment>
<dbReference type="PANTHER" id="PTHR42864">
    <property type="entry name" value="LIGHT-INDEPENDENT PROTOCHLOROPHYLLIDE REDUCTASE IRON-SULFUR ATP-BINDING PROTEIN"/>
    <property type="match status" value="1"/>
</dbReference>
<evidence type="ECO:0000256" key="3">
    <source>
        <dbReference type="ARBA" id="ARBA00022723"/>
    </source>
</evidence>
<reference evidence="9 10" key="1">
    <citation type="submission" date="2013-09" db="EMBL/GenBank/DDBJ databases">
        <title>Genome sequencing of Phaeobacter antarcticus sp. nov. SM1211.</title>
        <authorList>
            <person name="Zhang X.-Y."/>
            <person name="Liu C."/>
            <person name="Chen X.-L."/>
            <person name="Xie B.-B."/>
            <person name="Qin Q.-L."/>
            <person name="Rong J.-C."/>
            <person name="Zhang Y.-Z."/>
        </authorList>
    </citation>
    <scope>NUCLEOTIDE SEQUENCE [LARGE SCALE GENOMIC DNA]</scope>
    <source>
        <strain evidence="9 10">SM1211</strain>
    </source>
</reference>
<keyword evidence="8" id="KW-0004">4Fe-4S</keyword>
<organism evidence="9 10">
    <name type="scientific">Puniceibacterium antarcticum</name>
    <dbReference type="NCBI Taxonomy" id="1206336"/>
    <lineage>
        <taxon>Bacteria</taxon>
        <taxon>Pseudomonadati</taxon>
        <taxon>Pseudomonadota</taxon>
        <taxon>Alphaproteobacteria</taxon>
        <taxon>Rhodobacterales</taxon>
        <taxon>Paracoccaceae</taxon>
        <taxon>Puniceibacterium</taxon>
    </lineage>
</organism>
<dbReference type="EMBL" id="AWWI01000047">
    <property type="protein sequence ID" value="PIL21132.1"/>
    <property type="molecule type" value="Genomic_DNA"/>
</dbReference>
<dbReference type="SUPFAM" id="SSF52540">
    <property type="entry name" value="P-loop containing nucleoside triphosphate hydrolases"/>
    <property type="match status" value="1"/>
</dbReference>
<evidence type="ECO:0000313" key="10">
    <source>
        <dbReference type="Proteomes" id="UP000231259"/>
    </source>
</evidence>
<evidence type="ECO:0000313" key="9">
    <source>
        <dbReference type="EMBL" id="PIL21132.1"/>
    </source>
</evidence>
<keyword evidence="7 8" id="KW-0411">Iron-sulfur</keyword>
<keyword evidence="5 8" id="KW-0067">ATP-binding</keyword>
<dbReference type="Pfam" id="PF00142">
    <property type="entry name" value="Fer4_NifH"/>
    <property type="match status" value="1"/>
</dbReference>
<dbReference type="PROSITE" id="PS51026">
    <property type="entry name" value="NIFH_FRXC_3"/>
    <property type="match status" value="1"/>
</dbReference>
<comment type="cofactor">
    <cofactor evidence="1">
        <name>[4Fe-4S] cluster</name>
        <dbReference type="ChEBI" id="CHEBI:49883"/>
    </cofactor>
</comment>
<dbReference type="GO" id="GO:0051539">
    <property type="term" value="F:4 iron, 4 sulfur cluster binding"/>
    <property type="evidence" value="ECO:0007669"/>
    <property type="project" value="UniProtKB-KW"/>
</dbReference>
<dbReference type="Gene3D" id="3.40.50.300">
    <property type="entry name" value="P-loop containing nucleotide triphosphate hydrolases"/>
    <property type="match status" value="1"/>
</dbReference>
<evidence type="ECO:0000256" key="5">
    <source>
        <dbReference type="ARBA" id="ARBA00022840"/>
    </source>
</evidence>